<organism evidence="1">
    <name type="scientific">Leptocylindrus danicus</name>
    <dbReference type="NCBI Taxonomy" id="163516"/>
    <lineage>
        <taxon>Eukaryota</taxon>
        <taxon>Sar</taxon>
        <taxon>Stramenopiles</taxon>
        <taxon>Ochrophyta</taxon>
        <taxon>Bacillariophyta</taxon>
        <taxon>Coscinodiscophyceae</taxon>
        <taxon>Chaetocerotophycidae</taxon>
        <taxon>Leptocylindrales</taxon>
        <taxon>Leptocylindraceae</taxon>
        <taxon>Leptocylindrus</taxon>
    </lineage>
</organism>
<dbReference type="SUPFAM" id="SSF52540">
    <property type="entry name" value="P-loop containing nucleoside triphosphate hydrolases"/>
    <property type="match status" value="1"/>
</dbReference>
<accession>A0A7S2LJM0</accession>
<evidence type="ECO:0000313" key="1">
    <source>
        <dbReference type="EMBL" id="CAD9607173.1"/>
    </source>
</evidence>
<protein>
    <recommendedName>
        <fullName evidence="2">(d)CMP kinase</fullName>
    </recommendedName>
</protein>
<evidence type="ECO:0008006" key="2">
    <source>
        <dbReference type="Google" id="ProtNLM"/>
    </source>
</evidence>
<sequence length="316" mass="34255">MITIDCLRKQNAETSNAIIQHFASNEKFKKLSTSEGTLIQQRDAEDDEKLQKGINLAIDKGVLSKDFVPEQYIKIDVLGKTADAVADEILGHVATNGEKSAVIVICGLSGTGKGTTVSKLREKISKEGKQVVCWSNGNIFRSVTLLAATWCEQNCEGGSFDADKCLSKDNLASFMDMLEFGEFNGKYDTRIKGLGLDLHVSEVQNTDLKVPKVAKNIPTVAEVTQGEVVLFAADAIQVLGANGFNVLLEGREQTVNYVRTKNRFTLVLSDESLIGMRRAAQRMMAGALKSIGDADAGDTAVEKSLVDTLETMVAEI</sequence>
<dbReference type="EMBL" id="HBGY01030082">
    <property type="protein sequence ID" value="CAD9607173.1"/>
    <property type="molecule type" value="Transcribed_RNA"/>
</dbReference>
<proteinExistence type="predicted"/>
<reference evidence="1" key="1">
    <citation type="submission" date="2021-01" db="EMBL/GenBank/DDBJ databases">
        <authorList>
            <person name="Corre E."/>
            <person name="Pelletier E."/>
            <person name="Niang G."/>
            <person name="Scheremetjew M."/>
            <person name="Finn R."/>
            <person name="Kale V."/>
            <person name="Holt S."/>
            <person name="Cochrane G."/>
            <person name="Meng A."/>
            <person name="Brown T."/>
            <person name="Cohen L."/>
        </authorList>
    </citation>
    <scope>NUCLEOTIDE SEQUENCE</scope>
    <source>
        <strain evidence="1">B650</strain>
    </source>
</reference>
<name>A0A7S2LJM0_9STRA</name>
<dbReference type="InterPro" id="IPR027417">
    <property type="entry name" value="P-loop_NTPase"/>
</dbReference>
<dbReference type="Gene3D" id="3.40.50.300">
    <property type="entry name" value="P-loop containing nucleotide triphosphate hydrolases"/>
    <property type="match status" value="1"/>
</dbReference>
<gene>
    <name evidence="1" type="ORF">LDAN0321_LOCUS18695</name>
</gene>
<dbReference type="AlphaFoldDB" id="A0A7S2LJM0"/>